<evidence type="ECO:0000313" key="6">
    <source>
        <dbReference type="Proteomes" id="UP000199310"/>
    </source>
</evidence>
<dbReference type="RefSeq" id="WP_089898400.1">
    <property type="nucleotide sequence ID" value="NZ_FOJG01000002.1"/>
</dbReference>
<name>A0A1I0S7Y9_9BACT</name>
<dbReference type="Gene3D" id="1.20.120.530">
    <property type="entry name" value="GntR ligand-binding domain-like"/>
    <property type="match status" value="1"/>
</dbReference>
<dbReference type="SMART" id="SM00345">
    <property type="entry name" value="HTH_GNTR"/>
    <property type="match status" value="1"/>
</dbReference>
<organism evidence="5 6">
    <name type="scientific">Chitinophaga arvensicola</name>
    <dbReference type="NCBI Taxonomy" id="29529"/>
    <lineage>
        <taxon>Bacteria</taxon>
        <taxon>Pseudomonadati</taxon>
        <taxon>Bacteroidota</taxon>
        <taxon>Chitinophagia</taxon>
        <taxon>Chitinophagales</taxon>
        <taxon>Chitinophagaceae</taxon>
        <taxon>Chitinophaga</taxon>
    </lineage>
</organism>
<dbReference type="Proteomes" id="UP000199310">
    <property type="component" value="Unassembled WGS sequence"/>
</dbReference>
<dbReference type="OrthoDB" id="703321at2"/>
<accession>A0A1I0S7Y9</accession>
<dbReference type="SUPFAM" id="SSF46785">
    <property type="entry name" value="Winged helix' DNA-binding domain"/>
    <property type="match status" value="1"/>
</dbReference>
<dbReference type="PROSITE" id="PS50949">
    <property type="entry name" value="HTH_GNTR"/>
    <property type="match status" value="1"/>
</dbReference>
<dbReference type="SMART" id="SM00895">
    <property type="entry name" value="FCD"/>
    <property type="match status" value="1"/>
</dbReference>
<evidence type="ECO:0000313" key="5">
    <source>
        <dbReference type="EMBL" id="SEW51940.1"/>
    </source>
</evidence>
<evidence type="ECO:0000256" key="2">
    <source>
        <dbReference type="ARBA" id="ARBA00023125"/>
    </source>
</evidence>
<dbReference type="EMBL" id="FOJG01000002">
    <property type="protein sequence ID" value="SEW51940.1"/>
    <property type="molecule type" value="Genomic_DNA"/>
</dbReference>
<dbReference type="PANTHER" id="PTHR43537">
    <property type="entry name" value="TRANSCRIPTIONAL REGULATOR, GNTR FAMILY"/>
    <property type="match status" value="1"/>
</dbReference>
<proteinExistence type="predicted"/>
<dbReference type="AlphaFoldDB" id="A0A1I0S7Y9"/>
<protein>
    <submittedName>
        <fullName evidence="5">DNA-binding transcriptional regulator, GntR family</fullName>
    </submittedName>
</protein>
<evidence type="ECO:0000256" key="3">
    <source>
        <dbReference type="ARBA" id="ARBA00023163"/>
    </source>
</evidence>
<keyword evidence="3" id="KW-0804">Transcription</keyword>
<dbReference type="InterPro" id="IPR036388">
    <property type="entry name" value="WH-like_DNA-bd_sf"/>
</dbReference>
<dbReference type="InterPro" id="IPR036390">
    <property type="entry name" value="WH_DNA-bd_sf"/>
</dbReference>
<dbReference type="InterPro" id="IPR000524">
    <property type="entry name" value="Tscrpt_reg_HTH_GntR"/>
</dbReference>
<dbReference type="STRING" id="29529.SAMN04488122_4601"/>
<keyword evidence="1" id="KW-0805">Transcription regulation</keyword>
<feature type="domain" description="HTH gntR-type" evidence="4">
    <location>
        <begin position="4"/>
        <end position="71"/>
    </location>
</feature>
<dbReference type="InterPro" id="IPR011711">
    <property type="entry name" value="GntR_C"/>
</dbReference>
<evidence type="ECO:0000259" key="4">
    <source>
        <dbReference type="PROSITE" id="PS50949"/>
    </source>
</evidence>
<dbReference type="Pfam" id="PF07729">
    <property type="entry name" value="FCD"/>
    <property type="match status" value="1"/>
</dbReference>
<gene>
    <name evidence="5" type="ORF">SAMN04488122_4601</name>
</gene>
<keyword evidence="2 5" id="KW-0238">DNA-binding</keyword>
<dbReference type="InterPro" id="IPR008920">
    <property type="entry name" value="TF_FadR/GntR_C"/>
</dbReference>
<dbReference type="Pfam" id="PF00392">
    <property type="entry name" value="GntR"/>
    <property type="match status" value="1"/>
</dbReference>
<dbReference type="GO" id="GO:0003677">
    <property type="term" value="F:DNA binding"/>
    <property type="evidence" value="ECO:0007669"/>
    <property type="project" value="UniProtKB-KW"/>
</dbReference>
<keyword evidence="6" id="KW-1185">Reference proteome</keyword>
<reference evidence="6" key="1">
    <citation type="submission" date="2016-10" db="EMBL/GenBank/DDBJ databases">
        <authorList>
            <person name="Varghese N."/>
            <person name="Submissions S."/>
        </authorList>
    </citation>
    <scope>NUCLEOTIDE SEQUENCE [LARGE SCALE GENOMIC DNA]</scope>
    <source>
        <strain evidence="6">DSM 3695</strain>
    </source>
</reference>
<evidence type="ECO:0000256" key="1">
    <source>
        <dbReference type="ARBA" id="ARBA00023015"/>
    </source>
</evidence>
<dbReference type="SUPFAM" id="SSF48008">
    <property type="entry name" value="GntR ligand-binding domain-like"/>
    <property type="match status" value="1"/>
</dbReference>
<dbReference type="GO" id="GO:0003700">
    <property type="term" value="F:DNA-binding transcription factor activity"/>
    <property type="evidence" value="ECO:0007669"/>
    <property type="project" value="InterPro"/>
</dbReference>
<dbReference type="PANTHER" id="PTHR43537:SF45">
    <property type="entry name" value="GNTR FAMILY REGULATORY PROTEIN"/>
    <property type="match status" value="1"/>
</dbReference>
<dbReference type="Gene3D" id="1.10.10.10">
    <property type="entry name" value="Winged helix-like DNA-binding domain superfamily/Winged helix DNA-binding domain"/>
    <property type="match status" value="1"/>
</dbReference>
<sequence length="212" mass="24142">MKTDSLANKVYVELRRKILSNQLVPGMRLKEDVWAKKMEVSRMAVREALTRLLGENLVVFGEKGGYFVKSMNADDIRQIRQLRELLELGALRLAVQRSEDSHIQALEKICDDFTNMVQNGYLGGACEADMKFHETLVASACNDKLMELYQSSNIPLFHMKLGKMLQQMDDYGETDAEHRQIVAALKNKDLKLAEEALVKHLVRGEITTLEVE</sequence>